<accession>A0A2V1D4F2</accession>
<protein>
    <submittedName>
        <fullName evidence="1">Uncharacterized protein</fullName>
    </submittedName>
</protein>
<sequence>MLLESTGAPIPRPSRSELWSRLVEGEYDVMGRIQARIERDGPGSRSLRFGMWVQPSVTGKTPSLQAHTKVESPAYFGDTAVVETCPSLSSEGHWELWIVYVREG</sequence>
<name>A0A2V1D4F2_9PLEO</name>
<dbReference type="EMBL" id="KZ805634">
    <property type="protein sequence ID" value="PVH92906.1"/>
    <property type="molecule type" value="Genomic_DNA"/>
</dbReference>
<proteinExistence type="predicted"/>
<evidence type="ECO:0000313" key="2">
    <source>
        <dbReference type="Proteomes" id="UP000244855"/>
    </source>
</evidence>
<dbReference type="AlphaFoldDB" id="A0A2V1D4F2"/>
<gene>
    <name evidence="1" type="ORF">DM02DRAFT_619638</name>
</gene>
<dbReference type="Proteomes" id="UP000244855">
    <property type="component" value="Unassembled WGS sequence"/>
</dbReference>
<evidence type="ECO:0000313" key="1">
    <source>
        <dbReference type="EMBL" id="PVH92906.1"/>
    </source>
</evidence>
<keyword evidence="2" id="KW-1185">Reference proteome</keyword>
<organism evidence="1 2">
    <name type="scientific">Periconia macrospinosa</name>
    <dbReference type="NCBI Taxonomy" id="97972"/>
    <lineage>
        <taxon>Eukaryota</taxon>
        <taxon>Fungi</taxon>
        <taxon>Dikarya</taxon>
        <taxon>Ascomycota</taxon>
        <taxon>Pezizomycotina</taxon>
        <taxon>Dothideomycetes</taxon>
        <taxon>Pleosporomycetidae</taxon>
        <taxon>Pleosporales</taxon>
        <taxon>Massarineae</taxon>
        <taxon>Periconiaceae</taxon>
        <taxon>Periconia</taxon>
    </lineage>
</organism>
<reference evidence="1 2" key="1">
    <citation type="journal article" date="2018" name="Sci. Rep.">
        <title>Comparative genomics provides insights into the lifestyle and reveals functional heterogeneity of dark septate endophytic fungi.</title>
        <authorList>
            <person name="Knapp D.G."/>
            <person name="Nemeth J.B."/>
            <person name="Barry K."/>
            <person name="Hainaut M."/>
            <person name="Henrissat B."/>
            <person name="Johnson J."/>
            <person name="Kuo A."/>
            <person name="Lim J.H.P."/>
            <person name="Lipzen A."/>
            <person name="Nolan M."/>
            <person name="Ohm R.A."/>
            <person name="Tamas L."/>
            <person name="Grigoriev I.V."/>
            <person name="Spatafora J.W."/>
            <person name="Nagy L.G."/>
            <person name="Kovacs G.M."/>
        </authorList>
    </citation>
    <scope>NUCLEOTIDE SEQUENCE [LARGE SCALE GENOMIC DNA]</scope>
    <source>
        <strain evidence="1 2">DSE2036</strain>
    </source>
</reference>